<comment type="caution">
    <text evidence="4">The sequence shown here is derived from an EMBL/GenBank/DDBJ whole genome shotgun (WGS) entry which is preliminary data.</text>
</comment>
<dbReference type="EMBL" id="JAAMPC010000002">
    <property type="protein sequence ID" value="KAG2324934.1"/>
    <property type="molecule type" value="Genomic_DNA"/>
</dbReference>
<dbReference type="EMBL" id="JAAMPC010000013">
    <property type="protein sequence ID" value="KAG2267411.1"/>
    <property type="molecule type" value="Genomic_DNA"/>
</dbReference>
<dbReference type="AlphaFoldDB" id="A0A8X7W8E4"/>
<keyword evidence="1" id="KW-0344">Guanine-nucleotide releasing factor</keyword>
<evidence type="ECO:0000256" key="1">
    <source>
        <dbReference type="PROSITE-ProRule" id="PRU00663"/>
    </source>
</evidence>
<dbReference type="GO" id="GO:0005085">
    <property type="term" value="F:guanyl-nucleotide exchange factor activity"/>
    <property type="evidence" value="ECO:0007669"/>
    <property type="project" value="UniProtKB-UniRule"/>
</dbReference>
<evidence type="ECO:0000259" key="2">
    <source>
        <dbReference type="PROSITE" id="PS51334"/>
    </source>
</evidence>
<evidence type="ECO:0000313" key="5">
    <source>
        <dbReference type="Proteomes" id="UP000886595"/>
    </source>
</evidence>
<dbReference type="InterPro" id="IPR005512">
    <property type="entry name" value="PRONE_dom"/>
</dbReference>
<gene>
    <name evidence="4" type="ORF">Bca52824_007662</name>
    <name evidence="3" type="ORF">Bca52824_061966</name>
</gene>
<dbReference type="Proteomes" id="UP000886595">
    <property type="component" value="Unassembled WGS sequence"/>
</dbReference>
<accession>A0A8X7W8E4</accession>
<sequence length="89" mass="10522">MHIVAVVEMASRVEASTYIWRRRAHSRHLISLYRSTDLMISWLAFAIYSEEAATAQEGYRTMEELLEMRFTLSVFVQENHMHPFVKTSR</sequence>
<proteinExistence type="predicted"/>
<keyword evidence="5" id="KW-1185">Reference proteome</keyword>
<organism evidence="4 5">
    <name type="scientific">Brassica carinata</name>
    <name type="common">Ethiopian mustard</name>
    <name type="synonym">Abyssinian cabbage</name>
    <dbReference type="NCBI Taxonomy" id="52824"/>
    <lineage>
        <taxon>Eukaryota</taxon>
        <taxon>Viridiplantae</taxon>
        <taxon>Streptophyta</taxon>
        <taxon>Embryophyta</taxon>
        <taxon>Tracheophyta</taxon>
        <taxon>Spermatophyta</taxon>
        <taxon>Magnoliopsida</taxon>
        <taxon>eudicotyledons</taxon>
        <taxon>Gunneridae</taxon>
        <taxon>Pentapetalae</taxon>
        <taxon>rosids</taxon>
        <taxon>malvids</taxon>
        <taxon>Brassicales</taxon>
        <taxon>Brassicaceae</taxon>
        <taxon>Brassiceae</taxon>
        <taxon>Brassica</taxon>
    </lineage>
</organism>
<evidence type="ECO:0000313" key="3">
    <source>
        <dbReference type="EMBL" id="KAG2267411.1"/>
    </source>
</evidence>
<reference evidence="4 5" key="1">
    <citation type="submission" date="2020-02" db="EMBL/GenBank/DDBJ databases">
        <authorList>
            <person name="Ma Q."/>
            <person name="Huang Y."/>
            <person name="Song X."/>
            <person name="Pei D."/>
        </authorList>
    </citation>
    <scope>NUCLEOTIDE SEQUENCE [LARGE SCALE GENOMIC DNA]</scope>
    <source>
        <strain evidence="4">Sxm20200214</strain>
        <tissue evidence="4">Leaf</tissue>
    </source>
</reference>
<dbReference type="PROSITE" id="PS51334">
    <property type="entry name" value="PRONE"/>
    <property type="match status" value="1"/>
</dbReference>
<evidence type="ECO:0000313" key="4">
    <source>
        <dbReference type="EMBL" id="KAG2324934.1"/>
    </source>
</evidence>
<name>A0A8X7W8E4_BRACI</name>
<feature type="domain" description="PRONE" evidence="2">
    <location>
        <begin position="1"/>
        <end position="89"/>
    </location>
</feature>
<protein>
    <recommendedName>
        <fullName evidence="2">PRONE domain-containing protein</fullName>
    </recommendedName>
</protein>